<dbReference type="AlphaFoldDB" id="A0A3S2TXF1"/>
<dbReference type="OrthoDB" id="15794at2759"/>
<keyword evidence="2" id="KW-1185">Reference proteome</keyword>
<name>A0A3S2TXF1_ORYJA</name>
<sequence length="97" mass="10973">MDFETGRSEVLQLLSRLSPSELPKLLDWMKSSDDLDHLVDDNNKVILLSIADDLRAQLPLDAMLTSETAAHLKMQQRACPTAHVDSFLYSDEQCEEL</sequence>
<reference evidence="1 2" key="1">
    <citation type="submission" date="2018-11" db="EMBL/GenBank/DDBJ databases">
        <authorList>
            <person name="Lopez-Roques C."/>
            <person name="Donnadieu C."/>
            <person name="Bouchez O."/>
            <person name="Klopp C."/>
            <person name="Cabau C."/>
            <person name="Zahm M."/>
        </authorList>
    </citation>
    <scope>NUCLEOTIDE SEQUENCE [LARGE SCALE GENOMIC DNA]</scope>
    <source>
        <strain evidence="1">RS831</strain>
        <tissue evidence="1">Whole body</tissue>
    </source>
</reference>
<dbReference type="EMBL" id="CM012458">
    <property type="protein sequence ID" value="RVE57644.1"/>
    <property type="molecule type" value="Genomic_DNA"/>
</dbReference>
<evidence type="ECO:0000313" key="2">
    <source>
        <dbReference type="Proteomes" id="UP000283210"/>
    </source>
</evidence>
<evidence type="ECO:0000313" key="1">
    <source>
        <dbReference type="EMBL" id="RVE57644.1"/>
    </source>
</evidence>
<organism evidence="1 2">
    <name type="scientific">Oryzias javanicus</name>
    <name type="common">Javanese ricefish</name>
    <name type="synonym">Aplocheilus javanicus</name>
    <dbReference type="NCBI Taxonomy" id="123683"/>
    <lineage>
        <taxon>Eukaryota</taxon>
        <taxon>Metazoa</taxon>
        <taxon>Chordata</taxon>
        <taxon>Craniata</taxon>
        <taxon>Vertebrata</taxon>
        <taxon>Euteleostomi</taxon>
        <taxon>Actinopterygii</taxon>
        <taxon>Neopterygii</taxon>
        <taxon>Teleostei</taxon>
        <taxon>Neoteleostei</taxon>
        <taxon>Acanthomorphata</taxon>
        <taxon>Ovalentaria</taxon>
        <taxon>Atherinomorphae</taxon>
        <taxon>Beloniformes</taxon>
        <taxon>Adrianichthyidae</taxon>
        <taxon>Oryziinae</taxon>
        <taxon>Oryzias</taxon>
    </lineage>
</organism>
<reference evidence="1 2" key="2">
    <citation type="submission" date="2019-01" db="EMBL/GenBank/DDBJ databases">
        <title>A chromosome length genome reference of the Java medaka (oryzias javanicus).</title>
        <authorList>
            <person name="Herpin A."/>
            <person name="Takehana Y."/>
            <person name="Naruse K."/>
            <person name="Ansai S."/>
            <person name="Kawaguchi M."/>
        </authorList>
    </citation>
    <scope>NUCLEOTIDE SEQUENCE [LARGE SCALE GENOMIC DNA]</scope>
    <source>
        <strain evidence="1">RS831</strain>
        <tissue evidence="1">Whole body</tissue>
    </source>
</reference>
<proteinExistence type="predicted"/>
<accession>A0A3S2TXF1</accession>
<protein>
    <submittedName>
        <fullName evidence="1">Uncharacterized protein</fullName>
    </submittedName>
</protein>
<gene>
    <name evidence="1" type="ORF">OJAV_G00218360</name>
</gene>
<dbReference type="Proteomes" id="UP000283210">
    <property type="component" value="Chromosome 22"/>
</dbReference>